<sequence>MTSASTVGLPEDKAYIAHHFNCPTCCAAGRSGGKQTRCPDGQRLWDLYLQAFQAQNLTLHPLKNRKPREGLNF</sequence>
<protein>
    <submittedName>
        <fullName evidence="1">Uncharacterized protein</fullName>
    </submittedName>
</protein>
<dbReference type="EMBL" id="VSSQ01058633">
    <property type="protein sequence ID" value="MPN12301.1"/>
    <property type="molecule type" value="Genomic_DNA"/>
</dbReference>
<proteinExistence type="predicted"/>
<dbReference type="AlphaFoldDB" id="A0A645FD73"/>
<evidence type="ECO:0000313" key="1">
    <source>
        <dbReference type="EMBL" id="MPN12301.1"/>
    </source>
</evidence>
<organism evidence="1">
    <name type="scientific">bioreactor metagenome</name>
    <dbReference type="NCBI Taxonomy" id="1076179"/>
    <lineage>
        <taxon>unclassified sequences</taxon>
        <taxon>metagenomes</taxon>
        <taxon>ecological metagenomes</taxon>
    </lineage>
</organism>
<gene>
    <name evidence="1" type="ORF">SDC9_159617</name>
</gene>
<comment type="caution">
    <text evidence="1">The sequence shown here is derived from an EMBL/GenBank/DDBJ whole genome shotgun (WGS) entry which is preliminary data.</text>
</comment>
<name>A0A645FD73_9ZZZZ</name>
<accession>A0A645FD73</accession>
<reference evidence="1" key="1">
    <citation type="submission" date="2019-08" db="EMBL/GenBank/DDBJ databases">
        <authorList>
            <person name="Kucharzyk K."/>
            <person name="Murdoch R.W."/>
            <person name="Higgins S."/>
            <person name="Loffler F."/>
        </authorList>
    </citation>
    <scope>NUCLEOTIDE SEQUENCE</scope>
</reference>